<keyword evidence="2" id="KW-1185">Reference proteome</keyword>
<reference evidence="1" key="1">
    <citation type="submission" date="2022-11" db="EMBL/GenBank/DDBJ databases">
        <title>Biodiversity and phylogenetic relationships of bacteria.</title>
        <authorList>
            <person name="Machado R.A.R."/>
            <person name="Bhat A."/>
            <person name="Loulou A."/>
            <person name="Kallel S."/>
        </authorList>
    </citation>
    <scope>NUCLEOTIDE SEQUENCE</scope>
    <source>
        <strain evidence="1">A-IN1</strain>
    </source>
</reference>
<evidence type="ECO:0000313" key="1">
    <source>
        <dbReference type="EMBL" id="MCX5467718.1"/>
    </source>
</evidence>
<dbReference type="AlphaFoldDB" id="A0A9X3DTD3"/>
<dbReference type="RefSeq" id="WP_266130017.1">
    <property type="nucleotide sequence ID" value="NZ_JAPKMY010000003.1"/>
</dbReference>
<accession>A0A9X3DTD3</accession>
<evidence type="ECO:0008006" key="3">
    <source>
        <dbReference type="Google" id="ProtNLM"/>
    </source>
</evidence>
<dbReference type="SUPFAM" id="SSF53474">
    <property type="entry name" value="alpha/beta-Hydrolases"/>
    <property type="match status" value="2"/>
</dbReference>
<dbReference type="Proteomes" id="UP001146019">
    <property type="component" value="Unassembled WGS sequence"/>
</dbReference>
<protein>
    <recommendedName>
        <fullName evidence="3">Alpha/beta hydrolase</fullName>
    </recommendedName>
</protein>
<sequence>MKSILMLIFLIFITGCSSSPKKLYPEINKHMVYINKKGELKDPTTGKIVTSDDDINIYINNIIEDFEKSGKKKITIFIHGGLNTFKNATQKASQVLENYDDSESFIIFVGWSAGPYSNYWDHLLFIRNGERRPHLGPITSPFILIEDIAESVSHTPRAITESVMSQASVPKPKAFDSKEEKAYRSSLKMLESPKLINIRMTGETTGLNMKDILPVINPIKFITAPFVDGLGSGAWDSMSRRTELLVYNDSAFKGQKNVKTGLEKLLVGIECKEKIDTKSQINGTEEYLNIDGIRCRKRSEFQANKPAITLIGHSMGTMVANNILSRQPDLNYQNIVYMGAAAKLKDLEANVVPVLLKHKETKFYNLSLDPYREISESHMLDSVPRGSLLVWIDGYFTRIASFNDKTAGNWFNIIRAANIIFPDQAKKQVYLTKFGFKSGPQNHGEFDEYKFWDEEYWKGNKITPLVDIQKK</sequence>
<comment type="caution">
    <text evidence="1">The sequence shown here is derived from an EMBL/GenBank/DDBJ whole genome shotgun (WGS) entry which is preliminary data.</text>
</comment>
<dbReference type="EMBL" id="JAPKMY010000003">
    <property type="protein sequence ID" value="MCX5467718.1"/>
    <property type="molecule type" value="Genomic_DNA"/>
</dbReference>
<proteinExistence type="predicted"/>
<evidence type="ECO:0000313" key="2">
    <source>
        <dbReference type="Proteomes" id="UP001146019"/>
    </source>
</evidence>
<gene>
    <name evidence="1" type="ORF">OSH00_08150</name>
</gene>
<name>A0A9X3DTD3_9GAMM</name>
<organism evidence="1 2">
    <name type="scientific">Acinetobacter nematophilus</name>
    <dbReference type="NCBI Taxonomy" id="2994642"/>
    <lineage>
        <taxon>Bacteria</taxon>
        <taxon>Pseudomonadati</taxon>
        <taxon>Pseudomonadota</taxon>
        <taxon>Gammaproteobacteria</taxon>
        <taxon>Moraxellales</taxon>
        <taxon>Moraxellaceae</taxon>
        <taxon>Acinetobacter</taxon>
    </lineage>
</organism>
<dbReference type="PROSITE" id="PS51257">
    <property type="entry name" value="PROKAR_LIPOPROTEIN"/>
    <property type="match status" value="1"/>
</dbReference>
<dbReference type="InterPro" id="IPR029058">
    <property type="entry name" value="AB_hydrolase_fold"/>
</dbReference>
<dbReference type="Gene3D" id="3.40.50.1820">
    <property type="entry name" value="alpha/beta hydrolase"/>
    <property type="match status" value="1"/>
</dbReference>